<feature type="region of interest" description="Disordered" evidence="1">
    <location>
        <begin position="339"/>
        <end position="421"/>
    </location>
</feature>
<evidence type="ECO:0000313" key="2">
    <source>
        <dbReference type="EMBL" id="APA15672.1"/>
    </source>
</evidence>
<feature type="compositionally biased region" description="Polar residues" evidence="1">
    <location>
        <begin position="377"/>
        <end position="399"/>
    </location>
</feature>
<feature type="region of interest" description="Disordered" evidence="1">
    <location>
        <begin position="207"/>
        <end position="259"/>
    </location>
</feature>
<feature type="compositionally biased region" description="Polar residues" evidence="1">
    <location>
        <begin position="220"/>
        <end position="229"/>
    </location>
</feature>
<dbReference type="EMBL" id="CP017828">
    <property type="protein sequence ID" value="APA15672.1"/>
    <property type="molecule type" value="Genomic_DNA"/>
</dbReference>
<gene>
    <name evidence="2" type="ORF">sscle_15g104420</name>
</gene>
<organism evidence="2 3">
    <name type="scientific">Sclerotinia sclerotiorum (strain ATCC 18683 / 1980 / Ss-1)</name>
    <name type="common">White mold</name>
    <name type="synonym">Whetzelinia sclerotiorum</name>
    <dbReference type="NCBI Taxonomy" id="665079"/>
    <lineage>
        <taxon>Eukaryota</taxon>
        <taxon>Fungi</taxon>
        <taxon>Dikarya</taxon>
        <taxon>Ascomycota</taxon>
        <taxon>Pezizomycotina</taxon>
        <taxon>Leotiomycetes</taxon>
        <taxon>Helotiales</taxon>
        <taxon>Sclerotiniaceae</taxon>
        <taxon>Sclerotinia</taxon>
    </lineage>
</organism>
<name>A0A1D9QLH6_SCLS1</name>
<dbReference type="OrthoDB" id="3555934at2759"/>
<evidence type="ECO:0000313" key="3">
    <source>
        <dbReference type="Proteomes" id="UP000177798"/>
    </source>
</evidence>
<dbReference type="AlphaFoldDB" id="A0A1D9QLH6"/>
<protein>
    <submittedName>
        <fullName evidence="2">Uncharacterized protein</fullName>
    </submittedName>
</protein>
<feature type="compositionally biased region" description="Basic and acidic residues" evidence="1">
    <location>
        <begin position="400"/>
        <end position="410"/>
    </location>
</feature>
<dbReference type="VEuPathDB" id="FungiDB:sscle_15g104420"/>
<feature type="compositionally biased region" description="Basic residues" evidence="1">
    <location>
        <begin position="207"/>
        <end position="219"/>
    </location>
</feature>
<dbReference type="Proteomes" id="UP000177798">
    <property type="component" value="Chromosome 15"/>
</dbReference>
<feature type="compositionally biased region" description="Low complexity" evidence="1">
    <location>
        <begin position="350"/>
        <end position="361"/>
    </location>
</feature>
<reference evidence="3" key="1">
    <citation type="journal article" date="2017" name="Genome Biol. Evol.">
        <title>The complete genome sequence of the phytopathogenic fungus Sclerotinia sclerotiorum reveals insights into the genome architecture of broad host range pathogens.</title>
        <authorList>
            <person name="Derbyshire M."/>
            <person name="Denton-Giles M."/>
            <person name="Hegedus D."/>
            <person name="Seifbarghy S."/>
            <person name="Rollins J."/>
            <person name="van Kan J."/>
            <person name="Seidl M.F."/>
            <person name="Faino L."/>
            <person name="Mbengue M."/>
            <person name="Navaud O."/>
            <person name="Raffaele S."/>
            <person name="Hammond-Kosack K."/>
            <person name="Heard S."/>
            <person name="Oliver R."/>
        </authorList>
    </citation>
    <scope>NUCLEOTIDE SEQUENCE [LARGE SCALE GENOMIC DNA]</scope>
    <source>
        <strain evidence="3">ATCC 18683 / 1980 / Ss-1</strain>
    </source>
</reference>
<sequence length="449" mass="50589">MTSIRVLRPNTLYILYQTIDVSKEPLGNKNTKISAYISGSKDPWIGIRSTVNPIIPRNKPHSTKGTLKFRKVNLRHNSQSFFLWEIMPSNKRVLNRLKHMYVSNRHGNYMALKASLCLLQMLNGSHHKINLLFEPIIPAHASSVFRTIQEAETGLSFQNTGVLPSNLTILRVQPSKNIQKVEYDNSVESIPTLKIIGVLLEHPHHYPPHRHRRHHHKRSSLISRQSSWHRGQHYYDQRRSRNRNEPARDYPLPRKRTDGAMIDPRINEYIGPSARFHQDGLPRVSVPYSSAVAQPLNLPAGALPVESNAIKTANRPQAIAVPQYSQVIPAVTNGQPLPPQAVGLAPRPISSLSSGRRLSLSQTPSHKHYRTDISPRAHQSTSIDSGPSNPHHNPQNSEPEASHYKNRDSQKVNNNSNHENHHGVRETLSHIKDKLMHPVPPTSSAGPIA</sequence>
<accession>A0A1D9QLH6</accession>
<evidence type="ECO:0000256" key="1">
    <source>
        <dbReference type="SAM" id="MobiDB-lite"/>
    </source>
</evidence>
<feature type="compositionally biased region" description="Basic and acidic residues" evidence="1">
    <location>
        <begin position="233"/>
        <end position="258"/>
    </location>
</feature>
<proteinExistence type="predicted"/>